<evidence type="ECO:0000256" key="4">
    <source>
        <dbReference type="ARBA" id="ARBA00022840"/>
    </source>
</evidence>
<dbReference type="AlphaFoldDB" id="A0ABD2VT41"/>
<name>A0ABD2VT41_9HYME</name>
<reference evidence="8 9" key="1">
    <citation type="journal article" date="2024" name="bioRxiv">
        <title>A reference genome for Trichogramma kaykai: A tiny desert-dwelling parasitoid wasp with competing sex-ratio distorters.</title>
        <authorList>
            <person name="Culotta J."/>
            <person name="Lindsey A.R."/>
        </authorList>
    </citation>
    <scope>NUCLEOTIDE SEQUENCE [LARGE SCALE GENOMIC DNA]</scope>
    <source>
        <strain evidence="8 9">KSX58</strain>
    </source>
</reference>
<dbReference type="EMBL" id="JBJJXI010000182">
    <property type="protein sequence ID" value="KAL3383717.1"/>
    <property type="molecule type" value="Genomic_DNA"/>
</dbReference>
<keyword evidence="5" id="KW-0460">Magnesium</keyword>
<dbReference type="InterPro" id="IPR023214">
    <property type="entry name" value="HAD_sf"/>
</dbReference>
<evidence type="ECO:0000256" key="6">
    <source>
        <dbReference type="ARBA" id="ARBA00022967"/>
    </source>
</evidence>
<comment type="caution">
    <text evidence="8">The sequence shown here is derived from an EMBL/GenBank/DDBJ whole genome shotgun (WGS) entry which is preliminary data.</text>
</comment>
<evidence type="ECO:0000256" key="2">
    <source>
        <dbReference type="ARBA" id="ARBA00022723"/>
    </source>
</evidence>
<evidence type="ECO:0000256" key="7">
    <source>
        <dbReference type="SAM" id="MobiDB-lite"/>
    </source>
</evidence>
<keyword evidence="4" id="KW-0067">ATP-binding</keyword>
<dbReference type="Gene3D" id="3.40.50.1000">
    <property type="entry name" value="HAD superfamily/HAD-like"/>
    <property type="match status" value="1"/>
</dbReference>
<evidence type="ECO:0000256" key="3">
    <source>
        <dbReference type="ARBA" id="ARBA00022741"/>
    </source>
</evidence>
<keyword evidence="2" id="KW-0479">Metal-binding</keyword>
<keyword evidence="6" id="KW-1278">Translocase</keyword>
<dbReference type="GO" id="GO:0016020">
    <property type="term" value="C:membrane"/>
    <property type="evidence" value="ECO:0007669"/>
    <property type="project" value="UniProtKB-SubCell"/>
</dbReference>
<evidence type="ECO:0000313" key="9">
    <source>
        <dbReference type="Proteomes" id="UP001627154"/>
    </source>
</evidence>
<gene>
    <name evidence="8" type="ORF">TKK_020385</name>
</gene>
<dbReference type="Proteomes" id="UP001627154">
    <property type="component" value="Unassembled WGS sequence"/>
</dbReference>
<dbReference type="GO" id="GO:0005524">
    <property type="term" value="F:ATP binding"/>
    <property type="evidence" value="ECO:0007669"/>
    <property type="project" value="UniProtKB-KW"/>
</dbReference>
<protein>
    <submittedName>
        <fullName evidence="8">Uncharacterized protein</fullName>
    </submittedName>
</protein>
<dbReference type="PANTHER" id="PTHR45630:SF7">
    <property type="entry name" value="ENDOPLASMIC RETICULUM TRANSMEMBRANE HELIX TRANSLOCASE"/>
    <property type="match status" value="1"/>
</dbReference>
<dbReference type="GO" id="GO:0046872">
    <property type="term" value="F:metal ion binding"/>
    <property type="evidence" value="ECO:0007669"/>
    <property type="project" value="UniProtKB-KW"/>
</dbReference>
<sequence>MRRIAATGVGEVRLQPPTAPGQEQPRLEDELRPHRFQLPPYQPEDDSAERFEFAFQAVVEQNRDTPTYPQSSDPLTACHVARKLHFTRKPEVVILKNTGNEWARETIDRGVVPLDLVDTKTKIWEKYALCLTGESLNYIEDYERDCMYFILPHVINFACCVPKQKEYIITITGLNCELGYTIFIGGDGTDYIGALKHAAVGATILSCLPKRLKSIKRTRTSPQIRHQQLRLKLQFQD</sequence>
<keyword evidence="3" id="KW-0547">Nucleotide-binding</keyword>
<organism evidence="8 9">
    <name type="scientific">Trichogramma kaykai</name>
    <dbReference type="NCBI Taxonomy" id="54128"/>
    <lineage>
        <taxon>Eukaryota</taxon>
        <taxon>Metazoa</taxon>
        <taxon>Ecdysozoa</taxon>
        <taxon>Arthropoda</taxon>
        <taxon>Hexapoda</taxon>
        <taxon>Insecta</taxon>
        <taxon>Pterygota</taxon>
        <taxon>Neoptera</taxon>
        <taxon>Endopterygota</taxon>
        <taxon>Hymenoptera</taxon>
        <taxon>Apocrita</taxon>
        <taxon>Proctotrupomorpha</taxon>
        <taxon>Chalcidoidea</taxon>
        <taxon>Trichogrammatidae</taxon>
        <taxon>Trichogramma</taxon>
    </lineage>
</organism>
<proteinExistence type="predicted"/>
<comment type="subcellular location">
    <subcellularLocation>
        <location evidence="1">Membrane</location>
        <topology evidence="1">Multi-pass membrane protein</topology>
    </subcellularLocation>
</comment>
<keyword evidence="9" id="KW-1185">Reference proteome</keyword>
<accession>A0ABD2VT41</accession>
<evidence type="ECO:0000256" key="5">
    <source>
        <dbReference type="ARBA" id="ARBA00022842"/>
    </source>
</evidence>
<evidence type="ECO:0000313" key="8">
    <source>
        <dbReference type="EMBL" id="KAL3383717.1"/>
    </source>
</evidence>
<dbReference type="InterPro" id="IPR006544">
    <property type="entry name" value="P-type_TPase_V"/>
</dbReference>
<feature type="region of interest" description="Disordered" evidence="7">
    <location>
        <begin position="1"/>
        <end position="29"/>
    </location>
</feature>
<evidence type="ECO:0000256" key="1">
    <source>
        <dbReference type="ARBA" id="ARBA00004141"/>
    </source>
</evidence>
<dbReference type="PANTHER" id="PTHR45630">
    <property type="entry name" value="CATION-TRANSPORTING ATPASE-RELATED"/>
    <property type="match status" value="1"/>
</dbReference>